<evidence type="ECO:0000259" key="2">
    <source>
        <dbReference type="Pfam" id="PF17479"/>
    </source>
</evidence>
<dbReference type="Pfam" id="PF11258">
    <property type="entry name" value="DUF3048"/>
    <property type="match status" value="1"/>
</dbReference>
<organism evidence="3 4">
    <name type="scientific">Alkaliphilus hydrothermalis</name>
    <dbReference type="NCBI Taxonomy" id="1482730"/>
    <lineage>
        <taxon>Bacteria</taxon>
        <taxon>Bacillati</taxon>
        <taxon>Bacillota</taxon>
        <taxon>Clostridia</taxon>
        <taxon>Peptostreptococcales</taxon>
        <taxon>Natronincolaceae</taxon>
        <taxon>Alkaliphilus</taxon>
    </lineage>
</organism>
<feature type="domain" description="DUF3048" evidence="2">
    <location>
        <begin position="246"/>
        <end position="358"/>
    </location>
</feature>
<feature type="domain" description="DUF3048" evidence="1">
    <location>
        <begin position="69"/>
        <end position="212"/>
    </location>
</feature>
<dbReference type="Pfam" id="PF17479">
    <property type="entry name" value="DUF3048_C"/>
    <property type="match status" value="1"/>
</dbReference>
<dbReference type="InterPro" id="IPR023158">
    <property type="entry name" value="YerB-like_sf"/>
</dbReference>
<dbReference type="InterPro" id="IPR035328">
    <property type="entry name" value="DUF3048_C"/>
</dbReference>
<evidence type="ECO:0000313" key="3">
    <source>
        <dbReference type="EMBL" id="MBM7614642.1"/>
    </source>
</evidence>
<accession>A0ABS2NPA2</accession>
<dbReference type="InterPro" id="IPR021416">
    <property type="entry name" value="DUF3048_N"/>
</dbReference>
<comment type="caution">
    <text evidence="3">The sequence shown here is derived from an EMBL/GenBank/DDBJ whole genome shotgun (WGS) entry which is preliminary data.</text>
</comment>
<protein>
    <recommendedName>
        <fullName evidence="5">Lipoprotein YerB</fullName>
    </recommendedName>
</protein>
<evidence type="ECO:0000259" key="1">
    <source>
        <dbReference type="Pfam" id="PF11258"/>
    </source>
</evidence>
<reference evidence="3 4" key="1">
    <citation type="submission" date="2021-01" db="EMBL/GenBank/DDBJ databases">
        <title>Genomic Encyclopedia of Type Strains, Phase IV (KMG-IV): sequencing the most valuable type-strain genomes for metagenomic binning, comparative biology and taxonomic classification.</title>
        <authorList>
            <person name="Goeker M."/>
        </authorList>
    </citation>
    <scope>NUCLEOTIDE SEQUENCE [LARGE SCALE GENOMIC DNA]</scope>
    <source>
        <strain evidence="3 4">DSM 25890</strain>
    </source>
</reference>
<dbReference type="RefSeq" id="WP_204401045.1">
    <property type="nucleotide sequence ID" value="NZ_JAFBEE010000005.1"/>
</dbReference>
<evidence type="ECO:0000313" key="4">
    <source>
        <dbReference type="Proteomes" id="UP001314796"/>
    </source>
</evidence>
<name>A0ABS2NPA2_9FIRM</name>
<dbReference type="Gene3D" id="3.50.90.10">
    <property type="entry name" value="YerB-like"/>
    <property type="match status" value="1"/>
</dbReference>
<dbReference type="EMBL" id="JAFBEE010000005">
    <property type="protein sequence ID" value="MBM7614642.1"/>
    <property type="molecule type" value="Genomic_DNA"/>
</dbReference>
<evidence type="ECO:0008006" key="5">
    <source>
        <dbReference type="Google" id="ProtNLM"/>
    </source>
</evidence>
<proteinExistence type="predicted"/>
<keyword evidence="4" id="KW-1185">Reference proteome</keyword>
<dbReference type="SUPFAM" id="SSF159774">
    <property type="entry name" value="YerB-like"/>
    <property type="match status" value="1"/>
</dbReference>
<sequence>MRGVLKKSTIALLILLMIIGISGCRADKNLSQEENQGAEVVVIEDPQEDKDKEMNEETQKLEGFEINPLTGLYIDEEVAKRRPVAIMINNLKKAIPQSGISQADVIYETLAEGNITRLLAVFQDFDAEKIGPVRSARHYYIDLAFNHDAIYIHYGGSPQAYAAASDWRSDNLNGLSYLDEIMCWRDPVRKKQKGMYEHSVYTNAEKIMKAWDVVKYRKEAKGEAQGMFVFSEEERQMEGKKAEKVALPFTSKITTNFEYDPGSGLYKRIQFNQPHIDEMNNQQLMTKNIIVQYTEIKHIAGDKAGRRDVKTIGEGKGMYITNGTAVPISWSKANHQAPTIYKDENGNHLEMNKGKTWIIIFPSNRQIKLQ</sequence>
<gene>
    <name evidence="3" type="ORF">JOC73_001154</name>
</gene>
<dbReference type="Proteomes" id="UP001314796">
    <property type="component" value="Unassembled WGS sequence"/>
</dbReference>
<dbReference type="PROSITE" id="PS51257">
    <property type="entry name" value="PROKAR_LIPOPROTEIN"/>
    <property type="match status" value="1"/>
</dbReference>